<dbReference type="EMBL" id="JAJFAZ020000003">
    <property type="protein sequence ID" value="KAI5339008.1"/>
    <property type="molecule type" value="Genomic_DNA"/>
</dbReference>
<proteinExistence type="predicted"/>
<dbReference type="Proteomes" id="UP001054821">
    <property type="component" value="Chromosome 3"/>
</dbReference>
<comment type="caution">
    <text evidence="2">The sequence shown here is derived from an EMBL/GenBank/DDBJ whole genome shotgun (WGS) entry which is preliminary data.</text>
</comment>
<feature type="compositionally biased region" description="Low complexity" evidence="1">
    <location>
        <begin position="49"/>
        <end position="59"/>
    </location>
</feature>
<sequence length="111" mass="12602">MLRLVSYILQNTLLPSEGRKSVFEAPDSHVSRRMCLMLRAPPPQRARTRAGARAGARARQATRRQQHGSAHGLAWTRGTHLLPRLDLERWSCSLVLKPPPAWASLLRWRCS</sequence>
<evidence type="ECO:0000313" key="2">
    <source>
        <dbReference type="EMBL" id="KAI5339008.1"/>
    </source>
</evidence>
<protein>
    <submittedName>
        <fullName evidence="2">Uncharacterized protein</fullName>
    </submittedName>
</protein>
<evidence type="ECO:0000313" key="3">
    <source>
        <dbReference type="Proteomes" id="UP001054821"/>
    </source>
</evidence>
<dbReference type="AlphaFoldDB" id="A0AAD4ZBH5"/>
<organism evidence="2 3">
    <name type="scientific">Prunus dulcis</name>
    <name type="common">Almond</name>
    <name type="synonym">Amygdalus dulcis</name>
    <dbReference type="NCBI Taxonomy" id="3755"/>
    <lineage>
        <taxon>Eukaryota</taxon>
        <taxon>Viridiplantae</taxon>
        <taxon>Streptophyta</taxon>
        <taxon>Embryophyta</taxon>
        <taxon>Tracheophyta</taxon>
        <taxon>Spermatophyta</taxon>
        <taxon>Magnoliopsida</taxon>
        <taxon>eudicotyledons</taxon>
        <taxon>Gunneridae</taxon>
        <taxon>Pentapetalae</taxon>
        <taxon>rosids</taxon>
        <taxon>fabids</taxon>
        <taxon>Rosales</taxon>
        <taxon>Rosaceae</taxon>
        <taxon>Amygdaloideae</taxon>
        <taxon>Amygdaleae</taxon>
        <taxon>Prunus</taxon>
    </lineage>
</organism>
<feature type="region of interest" description="Disordered" evidence="1">
    <location>
        <begin position="42"/>
        <end position="73"/>
    </location>
</feature>
<reference evidence="2 3" key="1">
    <citation type="journal article" date="2022" name="G3 (Bethesda)">
        <title>Whole-genome sequence and methylome profiling of the almond [Prunus dulcis (Mill.) D.A. Webb] cultivar 'Nonpareil'.</title>
        <authorList>
            <person name="D'Amico-Willman K.M."/>
            <person name="Ouma W.Z."/>
            <person name="Meulia T."/>
            <person name="Sideli G.M."/>
            <person name="Gradziel T.M."/>
            <person name="Fresnedo-Ramirez J."/>
        </authorList>
    </citation>
    <scope>NUCLEOTIDE SEQUENCE [LARGE SCALE GENOMIC DNA]</scope>
    <source>
        <strain evidence="2">Clone GOH B32 T37-40</strain>
    </source>
</reference>
<keyword evidence="3" id="KW-1185">Reference proteome</keyword>
<evidence type="ECO:0000256" key="1">
    <source>
        <dbReference type="SAM" id="MobiDB-lite"/>
    </source>
</evidence>
<accession>A0AAD4ZBH5</accession>
<name>A0AAD4ZBH5_PRUDU</name>
<gene>
    <name evidence="2" type="ORF">L3X38_018280</name>
</gene>